<proteinExistence type="predicted"/>
<evidence type="ECO:0000313" key="1">
    <source>
        <dbReference type="EMBL" id="EKJ75677.1"/>
    </source>
</evidence>
<name>K3VL74_FUSPC</name>
<sequence>MVCHHRKQLGAVEARIWTVLSSAYQYSWLPTAWGHVLLFKAALVVQIPVLAN</sequence>
<dbReference type="GeneID" id="20362796"/>
<reference evidence="1 2" key="1">
    <citation type="journal article" date="2012" name="PLoS Pathog.">
        <title>Comparative pathogenomics reveals horizontally acquired novel virulence genes in fungi infecting cereal hosts.</title>
        <authorList>
            <person name="Gardiner D.M."/>
            <person name="McDonald M.C."/>
            <person name="Covarelli L."/>
            <person name="Solomon P.S."/>
            <person name="Rusu A.G."/>
            <person name="Marshall M."/>
            <person name="Kazan K."/>
            <person name="Chakraborty S."/>
            <person name="McDonald B.A."/>
            <person name="Manners J.M."/>
        </authorList>
    </citation>
    <scope>NUCLEOTIDE SEQUENCE [LARGE SCALE GENOMIC DNA]</scope>
    <source>
        <strain evidence="1 2">CS3096</strain>
    </source>
</reference>
<gene>
    <name evidence="1" type="ORF">FPSE_04178</name>
</gene>
<dbReference type="Proteomes" id="UP000007978">
    <property type="component" value="Chromosome 4"/>
</dbReference>
<protein>
    <submittedName>
        <fullName evidence="1">Uncharacterized protein</fullName>
    </submittedName>
</protein>
<dbReference type="EMBL" id="AFNW01000083">
    <property type="protein sequence ID" value="EKJ75677.1"/>
    <property type="molecule type" value="Genomic_DNA"/>
</dbReference>
<dbReference type="RefSeq" id="XP_009255571.1">
    <property type="nucleotide sequence ID" value="XM_009257296.1"/>
</dbReference>
<comment type="caution">
    <text evidence="1">The sequence shown here is derived from an EMBL/GenBank/DDBJ whole genome shotgun (WGS) entry which is preliminary data.</text>
</comment>
<dbReference type="AlphaFoldDB" id="K3VL74"/>
<evidence type="ECO:0000313" key="2">
    <source>
        <dbReference type="Proteomes" id="UP000007978"/>
    </source>
</evidence>
<dbReference type="HOGENOM" id="CLU_3087346_0_0_1"/>
<organism evidence="1 2">
    <name type="scientific">Fusarium pseudograminearum (strain CS3096)</name>
    <name type="common">Wheat and barley crown-rot fungus</name>
    <dbReference type="NCBI Taxonomy" id="1028729"/>
    <lineage>
        <taxon>Eukaryota</taxon>
        <taxon>Fungi</taxon>
        <taxon>Dikarya</taxon>
        <taxon>Ascomycota</taxon>
        <taxon>Pezizomycotina</taxon>
        <taxon>Sordariomycetes</taxon>
        <taxon>Hypocreomycetidae</taxon>
        <taxon>Hypocreales</taxon>
        <taxon>Nectriaceae</taxon>
        <taxon>Fusarium</taxon>
    </lineage>
</organism>
<dbReference type="KEGG" id="fpu:FPSE_04178"/>
<accession>K3VL74</accession>
<keyword evidence="2" id="KW-1185">Reference proteome</keyword>